<dbReference type="RefSeq" id="WP_139012519.1">
    <property type="nucleotide sequence ID" value="NZ_VBSN01000038.1"/>
</dbReference>
<comment type="caution">
    <text evidence="1">The sequence shown here is derived from an EMBL/GenBank/DDBJ whole genome shotgun (WGS) entry which is preliminary data.</text>
</comment>
<proteinExistence type="predicted"/>
<gene>
    <name evidence="1" type="ORF">FEM33_13430</name>
</gene>
<evidence type="ECO:0008006" key="3">
    <source>
        <dbReference type="Google" id="ProtNLM"/>
    </source>
</evidence>
<keyword evidence="2" id="KW-1185">Reference proteome</keyword>
<dbReference type="Proteomes" id="UP000323994">
    <property type="component" value="Unassembled WGS sequence"/>
</dbReference>
<evidence type="ECO:0000313" key="1">
    <source>
        <dbReference type="EMBL" id="KAA6439269.1"/>
    </source>
</evidence>
<dbReference type="AlphaFoldDB" id="A0A5M8QT21"/>
<dbReference type="Pfam" id="PF13591">
    <property type="entry name" value="MerR_2"/>
    <property type="match status" value="1"/>
</dbReference>
<reference evidence="1 2" key="1">
    <citation type="submission" date="2019-05" db="EMBL/GenBank/DDBJ databases">
        <authorList>
            <person name="Qu J.-H."/>
        </authorList>
    </citation>
    <scope>NUCLEOTIDE SEQUENCE [LARGE SCALE GENOMIC DNA]</scope>
    <source>
        <strain evidence="1 2">NS28</strain>
    </source>
</reference>
<dbReference type="EMBL" id="VBSN01000038">
    <property type="protein sequence ID" value="KAA6439269.1"/>
    <property type="molecule type" value="Genomic_DNA"/>
</dbReference>
<organism evidence="1 2">
    <name type="scientific">Dyadobacter flavalbus</name>
    <dbReference type="NCBI Taxonomy" id="2579942"/>
    <lineage>
        <taxon>Bacteria</taxon>
        <taxon>Pseudomonadati</taxon>
        <taxon>Bacteroidota</taxon>
        <taxon>Cytophagia</taxon>
        <taxon>Cytophagales</taxon>
        <taxon>Spirosomataceae</taxon>
        <taxon>Dyadobacter</taxon>
    </lineage>
</organism>
<sequence>MENSQLIAIKTFCSFYNVEYSFIESLQRSGMIETVVESETQFLHVPQLQKIERMIRLHQELDINLEGIEAIHTLLGRIDDMEREITGLKNRLRFFEPGL</sequence>
<accession>A0A5M8QT21</accession>
<dbReference type="Gene3D" id="1.10.1660.10">
    <property type="match status" value="1"/>
</dbReference>
<dbReference type="OrthoDB" id="1494789at2"/>
<evidence type="ECO:0000313" key="2">
    <source>
        <dbReference type="Proteomes" id="UP000323994"/>
    </source>
</evidence>
<protein>
    <recommendedName>
        <fullName evidence="3">MerR family transcriptional regulator</fullName>
    </recommendedName>
</protein>
<name>A0A5M8QT21_9BACT</name>